<dbReference type="InterPro" id="IPR027417">
    <property type="entry name" value="P-loop_NTPase"/>
</dbReference>
<dbReference type="KEGG" id="cbd:CBUD_1319"/>
<sequence>METPMHDAIIAALIDWNPWLEGPFPKELMGIERDYPISTFLAIPEIKILEGVRRSGKSTLLYQVVDHALQEGKKVLYINFEDEVLKRYSLSEIYYAYLQRAPVNYLLIDEIQHCIDWVPFIRKFYDRKIFDQIWITGSNTSLITKEYSEMLTGRNIKLLIMPLSFIEYLRFNGLSSIQRPLSREREVEIKRYFDKFLSIGSFPAITLRPVYQRELLINYFEDFLYKDIATRHNVNVSKLKDLAIYLATHSAKIISYRNIAKALNLHPNTVADYISYLKEVFLFDELYKFDYSLKKQYSNDKKIYIIDTGLGNAVSFRFSEDKGRLLETIVYQALKQRKKEIYFHRSHKECDFLIKEDLDIRFAIQVTYSLEDFETKEREIAGLIDAMKTYNLNEGIILTYNETDRFEIERGNSHFQISVQPLWEWLLK</sequence>
<dbReference type="Pfam" id="PF13173">
    <property type="entry name" value="AAA_14"/>
    <property type="match status" value="1"/>
</dbReference>
<dbReference type="InterPro" id="IPR025420">
    <property type="entry name" value="DUF4143"/>
</dbReference>
<evidence type="ECO:0000313" key="4">
    <source>
        <dbReference type="Proteomes" id="UP000008555"/>
    </source>
</evidence>
<proteinExistence type="predicted"/>
<gene>
    <name evidence="3" type="ordered locus">CBUD_1319</name>
</gene>
<dbReference type="Pfam" id="PF13635">
    <property type="entry name" value="DUF4143"/>
    <property type="match status" value="1"/>
</dbReference>
<dbReference type="EMBL" id="CP000733">
    <property type="protein sequence ID" value="ABS77713.2"/>
    <property type="molecule type" value="Genomic_DNA"/>
</dbReference>
<evidence type="ECO:0000313" key="3">
    <source>
        <dbReference type="EMBL" id="ABS77713.2"/>
    </source>
</evidence>
<organism evidence="3 4">
    <name type="scientific">Coxiella burnetii (strain Dugway 5J108-111)</name>
    <dbReference type="NCBI Taxonomy" id="434922"/>
    <lineage>
        <taxon>Bacteria</taxon>
        <taxon>Pseudomonadati</taxon>
        <taxon>Pseudomonadota</taxon>
        <taxon>Gammaproteobacteria</taxon>
        <taxon>Legionellales</taxon>
        <taxon>Coxiellaceae</taxon>
        <taxon>Coxiella</taxon>
    </lineage>
</organism>
<dbReference type="AlphaFoldDB" id="A9KFT3"/>
<dbReference type="PANTHER" id="PTHR33295">
    <property type="entry name" value="ATPASE"/>
    <property type="match status" value="1"/>
</dbReference>
<protein>
    <submittedName>
        <fullName evidence="3">Hypothetical ATPase</fullName>
    </submittedName>
</protein>
<evidence type="ECO:0000259" key="1">
    <source>
        <dbReference type="Pfam" id="PF13173"/>
    </source>
</evidence>
<dbReference type="Proteomes" id="UP000008555">
    <property type="component" value="Chromosome"/>
</dbReference>
<reference evidence="3 4" key="1">
    <citation type="journal article" date="2009" name="Infect. Immun.">
        <title>Comparative genomics reveal extensive transposon-mediated genomic plasticity and diversity among potential effector proteins within the genus Coxiella.</title>
        <authorList>
            <person name="Beare P.A."/>
            <person name="Unsworth N."/>
            <person name="Andoh M."/>
            <person name="Voth D.E."/>
            <person name="Omsland A."/>
            <person name="Gilk S.D."/>
            <person name="Williams K.P."/>
            <person name="Sobral B.W."/>
            <person name="Kupko J.J.III."/>
            <person name="Porcella S.F."/>
            <person name="Samuel J.E."/>
            <person name="Heinzen R.A."/>
        </authorList>
    </citation>
    <scope>NUCLEOTIDE SEQUENCE [LARGE SCALE GENOMIC DNA]</scope>
    <source>
        <strain evidence="3 4">Dugway 5J108-111</strain>
    </source>
</reference>
<dbReference type="Gene3D" id="3.40.50.300">
    <property type="entry name" value="P-loop containing nucleotide triphosphate hydrolases"/>
    <property type="match status" value="1"/>
</dbReference>
<accession>A9KFT3</accession>
<feature type="domain" description="AAA" evidence="1">
    <location>
        <begin position="45"/>
        <end position="169"/>
    </location>
</feature>
<dbReference type="InterPro" id="IPR041682">
    <property type="entry name" value="AAA_14"/>
</dbReference>
<name>A9KFT3_COXBN</name>
<dbReference type="RefSeq" id="WP_010958094.1">
    <property type="nucleotide sequence ID" value="NC_009727.1"/>
</dbReference>
<evidence type="ECO:0000259" key="2">
    <source>
        <dbReference type="Pfam" id="PF13635"/>
    </source>
</evidence>
<dbReference type="HOGENOM" id="CLU_041527_0_0_6"/>
<feature type="domain" description="DUF4143" evidence="2">
    <location>
        <begin position="226"/>
        <end position="368"/>
    </location>
</feature>
<dbReference type="PANTHER" id="PTHR33295:SF8">
    <property type="entry name" value="AAA+ ATPASE DOMAIN-CONTAINING PROTEIN"/>
    <property type="match status" value="1"/>
</dbReference>
<dbReference type="SUPFAM" id="SSF52540">
    <property type="entry name" value="P-loop containing nucleoside triphosphate hydrolases"/>
    <property type="match status" value="1"/>
</dbReference>